<dbReference type="Proteomes" id="UP000070539">
    <property type="component" value="Unassembled WGS sequence"/>
</dbReference>
<gene>
    <name evidence="3" type="ORF">CLNEO_22590</name>
</gene>
<dbReference type="CDD" id="cd06088">
    <property type="entry name" value="KOW_RPL14"/>
    <property type="match status" value="1"/>
</dbReference>
<dbReference type="GO" id="GO:1990904">
    <property type="term" value="C:ribonucleoprotein complex"/>
    <property type="evidence" value="ECO:0007669"/>
    <property type="project" value="UniProtKB-KW"/>
</dbReference>
<dbReference type="InterPro" id="IPR008991">
    <property type="entry name" value="Translation_prot_SH3-like_sf"/>
</dbReference>
<keyword evidence="4" id="KW-1185">Reference proteome</keyword>
<dbReference type="SUPFAM" id="SSF50104">
    <property type="entry name" value="Translation proteins SH3-like domain"/>
    <property type="match status" value="1"/>
</dbReference>
<evidence type="ECO:0000313" key="3">
    <source>
        <dbReference type="EMBL" id="KXL52325.1"/>
    </source>
</evidence>
<dbReference type="EMBL" id="LRVM01000008">
    <property type="protein sequence ID" value="KXL52325.1"/>
    <property type="molecule type" value="Genomic_DNA"/>
</dbReference>
<reference evidence="3 4" key="1">
    <citation type="submission" date="2016-01" db="EMBL/GenBank/DDBJ databases">
        <title>Genome sequence of Clostridium neopropionicum X4, DSM-3847.</title>
        <authorList>
            <person name="Poehlein A."/>
            <person name="Beck M.H."/>
            <person name="Bengelsdorf F.R."/>
            <person name="Daniel R."/>
            <person name="Duerre P."/>
        </authorList>
    </citation>
    <scope>NUCLEOTIDE SEQUENCE [LARGE SCALE GENOMIC DNA]</scope>
    <source>
        <strain evidence="3 4">DSM-3847</strain>
    </source>
</reference>
<evidence type="ECO:0000256" key="1">
    <source>
        <dbReference type="ARBA" id="ARBA00022980"/>
    </source>
</evidence>
<sequence length="91" mass="10385">MEFQAGQIVYSKDGHDKGLTMMVLSVEDRFLYLADGKTRMLAKPKRKKIIHVQPTKYVDAAMADKLMQNAHILDSDIRKAIKLYQEKAADC</sequence>
<dbReference type="GO" id="GO:0005840">
    <property type="term" value="C:ribosome"/>
    <property type="evidence" value="ECO:0007669"/>
    <property type="project" value="UniProtKB-KW"/>
</dbReference>
<name>A0A136WCR8_9FIRM</name>
<comment type="caution">
    <text evidence="3">The sequence shown here is derived from an EMBL/GenBank/DDBJ whole genome shotgun (WGS) entry which is preliminary data.</text>
</comment>
<protein>
    <recommendedName>
        <fullName evidence="5">50S ribosomal protein L14e</fullName>
    </recommendedName>
</protein>
<accession>A0A136WCR8</accession>
<dbReference type="OrthoDB" id="1683515at2"/>
<evidence type="ECO:0000256" key="2">
    <source>
        <dbReference type="ARBA" id="ARBA00023274"/>
    </source>
</evidence>
<proteinExistence type="predicted"/>
<keyword evidence="1" id="KW-0689">Ribosomal protein</keyword>
<evidence type="ECO:0008006" key="5">
    <source>
        <dbReference type="Google" id="ProtNLM"/>
    </source>
</evidence>
<dbReference type="AlphaFoldDB" id="A0A136WCR8"/>
<dbReference type="InterPro" id="IPR041985">
    <property type="entry name" value="Ribosomal_eL14_KOW"/>
</dbReference>
<dbReference type="RefSeq" id="WP_083531989.1">
    <property type="nucleotide sequence ID" value="NZ_LRVM01000008.1"/>
</dbReference>
<dbReference type="STRING" id="36847.CLNEO_22590"/>
<evidence type="ECO:0000313" key="4">
    <source>
        <dbReference type="Proteomes" id="UP000070539"/>
    </source>
</evidence>
<keyword evidence="2" id="KW-0687">Ribonucleoprotein</keyword>
<organism evidence="3 4">
    <name type="scientific">Anaerotignum neopropionicum</name>
    <dbReference type="NCBI Taxonomy" id="36847"/>
    <lineage>
        <taxon>Bacteria</taxon>
        <taxon>Bacillati</taxon>
        <taxon>Bacillota</taxon>
        <taxon>Clostridia</taxon>
        <taxon>Lachnospirales</taxon>
        <taxon>Anaerotignaceae</taxon>
        <taxon>Anaerotignum</taxon>
    </lineage>
</organism>